<dbReference type="SUPFAM" id="SSF52833">
    <property type="entry name" value="Thioredoxin-like"/>
    <property type="match status" value="1"/>
</dbReference>
<reference evidence="4" key="1">
    <citation type="journal article" date="2017" name="Genome Biol.">
        <title>Comparative genomics reveals high biological diversity and specific adaptations in the industrially and medically important fungal genus Aspergillus.</title>
        <authorList>
            <person name="de Vries R.P."/>
            <person name="Riley R."/>
            <person name="Wiebenga A."/>
            <person name="Aguilar-Osorio G."/>
            <person name="Amillis S."/>
            <person name="Uchima C.A."/>
            <person name="Anderluh G."/>
            <person name="Asadollahi M."/>
            <person name="Askin M."/>
            <person name="Barry K."/>
            <person name="Battaglia E."/>
            <person name="Bayram O."/>
            <person name="Benocci T."/>
            <person name="Braus-Stromeyer S.A."/>
            <person name="Caldana C."/>
            <person name="Canovas D."/>
            <person name="Cerqueira G.C."/>
            <person name="Chen F."/>
            <person name="Chen W."/>
            <person name="Choi C."/>
            <person name="Clum A."/>
            <person name="Dos Santos R.A."/>
            <person name="Damasio A.R."/>
            <person name="Diallinas G."/>
            <person name="Emri T."/>
            <person name="Fekete E."/>
            <person name="Flipphi M."/>
            <person name="Freyberg S."/>
            <person name="Gallo A."/>
            <person name="Gournas C."/>
            <person name="Habgood R."/>
            <person name="Hainaut M."/>
            <person name="Harispe M.L."/>
            <person name="Henrissat B."/>
            <person name="Hilden K.S."/>
            <person name="Hope R."/>
            <person name="Hossain A."/>
            <person name="Karabika E."/>
            <person name="Karaffa L."/>
            <person name="Karanyi Z."/>
            <person name="Krasevec N."/>
            <person name="Kuo A."/>
            <person name="Kusch H."/>
            <person name="LaButti K."/>
            <person name="Lagendijk E.L."/>
            <person name="Lapidus A."/>
            <person name="Levasseur A."/>
            <person name="Lindquist E."/>
            <person name="Lipzen A."/>
            <person name="Logrieco A.F."/>
            <person name="MacCabe A."/>
            <person name="Maekelae M.R."/>
            <person name="Malavazi I."/>
            <person name="Melin P."/>
            <person name="Meyer V."/>
            <person name="Mielnichuk N."/>
            <person name="Miskei M."/>
            <person name="Molnar A.P."/>
            <person name="Mule G."/>
            <person name="Ngan C.Y."/>
            <person name="Orejas M."/>
            <person name="Orosz E."/>
            <person name="Ouedraogo J.P."/>
            <person name="Overkamp K.M."/>
            <person name="Park H.-S."/>
            <person name="Perrone G."/>
            <person name="Piumi F."/>
            <person name="Punt P.J."/>
            <person name="Ram A.F."/>
            <person name="Ramon A."/>
            <person name="Rauscher S."/>
            <person name="Record E."/>
            <person name="Riano-Pachon D.M."/>
            <person name="Robert V."/>
            <person name="Roehrig J."/>
            <person name="Ruller R."/>
            <person name="Salamov A."/>
            <person name="Salih N.S."/>
            <person name="Samson R.A."/>
            <person name="Sandor E."/>
            <person name="Sanguinetti M."/>
            <person name="Schuetze T."/>
            <person name="Sepcic K."/>
            <person name="Shelest E."/>
            <person name="Sherlock G."/>
            <person name="Sophianopoulou V."/>
            <person name="Squina F.M."/>
            <person name="Sun H."/>
            <person name="Susca A."/>
            <person name="Todd R.B."/>
            <person name="Tsang A."/>
            <person name="Unkles S.E."/>
            <person name="van de Wiele N."/>
            <person name="van Rossen-Uffink D."/>
            <person name="Oliveira J.V."/>
            <person name="Vesth T.C."/>
            <person name="Visser J."/>
            <person name="Yu J.-H."/>
            <person name="Zhou M."/>
            <person name="Andersen M.R."/>
            <person name="Archer D.B."/>
            <person name="Baker S.E."/>
            <person name="Benoit I."/>
            <person name="Brakhage A.A."/>
            <person name="Braus G.H."/>
            <person name="Fischer R."/>
            <person name="Frisvad J.C."/>
            <person name="Goldman G.H."/>
            <person name="Houbraken J."/>
            <person name="Oakley B."/>
            <person name="Pocsi I."/>
            <person name="Scazzocchio C."/>
            <person name="Seiboth B."/>
            <person name="vanKuyk P.A."/>
            <person name="Wortman J."/>
            <person name="Dyer P.S."/>
            <person name="Grigoriev I.V."/>
        </authorList>
    </citation>
    <scope>NUCLEOTIDE SEQUENCE [LARGE SCALE GENOMIC DNA]</scope>
    <source>
        <strain evidence="4">DTO 134E9</strain>
    </source>
</reference>
<dbReference type="InterPro" id="IPR054416">
    <property type="entry name" value="GST_UstS-like_C"/>
</dbReference>
<protein>
    <submittedName>
        <fullName evidence="3">Uncharacterized protein</fullName>
    </submittedName>
</protein>
<dbReference type="VEuPathDB" id="FungiDB:ASPWEDRAFT_33439"/>
<dbReference type="PANTHER" id="PTHR43968:SF6">
    <property type="entry name" value="GLUTATHIONE S-TRANSFERASE OMEGA"/>
    <property type="match status" value="1"/>
</dbReference>
<evidence type="ECO:0000313" key="4">
    <source>
        <dbReference type="Proteomes" id="UP000184383"/>
    </source>
</evidence>
<dbReference type="STRING" id="1073089.A0A1L9RYW2"/>
<dbReference type="GeneID" id="63749636"/>
<keyword evidence="4" id="KW-1185">Reference proteome</keyword>
<feature type="domain" description="GST N-terminal" evidence="1">
    <location>
        <begin position="18"/>
        <end position="89"/>
    </location>
</feature>
<gene>
    <name evidence="3" type="ORF">ASPWEDRAFT_33439</name>
</gene>
<dbReference type="RefSeq" id="XP_040693781.1">
    <property type="nucleotide sequence ID" value="XM_040833788.1"/>
</dbReference>
<dbReference type="SUPFAM" id="SSF47616">
    <property type="entry name" value="GST C-terminal domain-like"/>
    <property type="match status" value="1"/>
</dbReference>
<proteinExistence type="predicted"/>
<dbReference type="AlphaFoldDB" id="A0A1L9RYW2"/>
<evidence type="ECO:0000259" key="2">
    <source>
        <dbReference type="Pfam" id="PF22041"/>
    </source>
</evidence>
<organism evidence="3 4">
    <name type="scientific">Aspergillus wentii DTO 134E9</name>
    <dbReference type="NCBI Taxonomy" id="1073089"/>
    <lineage>
        <taxon>Eukaryota</taxon>
        <taxon>Fungi</taxon>
        <taxon>Dikarya</taxon>
        <taxon>Ascomycota</taxon>
        <taxon>Pezizomycotina</taxon>
        <taxon>Eurotiomycetes</taxon>
        <taxon>Eurotiomycetidae</taxon>
        <taxon>Eurotiales</taxon>
        <taxon>Aspergillaceae</taxon>
        <taxon>Aspergillus</taxon>
        <taxon>Aspergillus subgen. Cremei</taxon>
    </lineage>
</organism>
<dbReference type="Proteomes" id="UP000184383">
    <property type="component" value="Unassembled WGS sequence"/>
</dbReference>
<dbReference type="GO" id="GO:0005737">
    <property type="term" value="C:cytoplasm"/>
    <property type="evidence" value="ECO:0007669"/>
    <property type="project" value="TreeGrafter"/>
</dbReference>
<dbReference type="InterPro" id="IPR004045">
    <property type="entry name" value="Glutathione_S-Trfase_N"/>
</dbReference>
<dbReference type="EMBL" id="KV878209">
    <property type="protein sequence ID" value="OJJ40105.1"/>
    <property type="molecule type" value="Genomic_DNA"/>
</dbReference>
<dbReference type="InterPro" id="IPR036282">
    <property type="entry name" value="Glutathione-S-Trfase_C_sf"/>
</dbReference>
<dbReference type="Gene3D" id="1.20.1050.10">
    <property type="match status" value="1"/>
</dbReference>
<dbReference type="PANTHER" id="PTHR43968">
    <property type="match status" value="1"/>
</dbReference>
<dbReference type="InterPro" id="IPR050983">
    <property type="entry name" value="GST_Omega/HSP26"/>
</dbReference>
<accession>A0A1L9RYW2</accession>
<feature type="domain" description="Glutathione S-transferase UstS-like C-terminal" evidence="2">
    <location>
        <begin position="106"/>
        <end position="209"/>
    </location>
</feature>
<sequence>MAGQYILYDLAGQKPGTWSMNPWKAKLVLAFKGIDYRTEWIEYPDIKPILEKHLPPNTDGFAYSVPTIIAPDGTYVMDSRKIADYIEAQQPEPSLHLDSPYLEKVEALWTRYMMGLVPLLLPQVPKRLLNDASHEHWYTTREKMVGMSLDQLEQVADAKKAWEEAGSAVAEITALLKENEGPFFLGSTASYADFVWVGMLLFAQKLGEEYIKETLERSGDRQVHLDLLAAVKPWVGE</sequence>
<dbReference type="Pfam" id="PF13409">
    <property type="entry name" value="GST_N_2"/>
    <property type="match status" value="1"/>
</dbReference>
<dbReference type="Gene3D" id="3.40.30.10">
    <property type="entry name" value="Glutaredoxin"/>
    <property type="match status" value="1"/>
</dbReference>
<dbReference type="Pfam" id="PF22041">
    <property type="entry name" value="GST_C_7"/>
    <property type="match status" value="1"/>
</dbReference>
<name>A0A1L9RYW2_ASPWE</name>
<dbReference type="InterPro" id="IPR036249">
    <property type="entry name" value="Thioredoxin-like_sf"/>
</dbReference>
<evidence type="ECO:0000259" key="1">
    <source>
        <dbReference type="Pfam" id="PF13409"/>
    </source>
</evidence>
<evidence type="ECO:0000313" key="3">
    <source>
        <dbReference type="EMBL" id="OJJ40105.1"/>
    </source>
</evidence>
<dbReference type="OrthoDB" id="4951845at2759"/>